<gene>
    <name evidence="14" type="primary">PDGFB</name>
</gene>
<dbReference type="Pfam" id="PF04692">
    <property type="entry name" value="PDGF_N"/>
    <property type="match status" value="1"/>
</dbReference>
<dbReference type="OrthoDB" id="8878063at2759"/>
<dbReference type="GO" id="GO:0030335">
    <property type="term" value="P:positive regulation of cell migration"/>
    <property type="evidence" value="ECO:0007669"/>
    <property type="project" value="TreeGrafter"/>
</dbReference>
<feature type="domain" description="Platelet-derived growth factor (PDGF) family profile" evidence="13">
    <location>
        <begin position="78"/>
        <end position="181"/>
    </location>
</feature>
<dbReference type="InterPro" id="IPR029034">
    <property type="entry name" value="Cystine-knot_cytokine"/>
</dbReference>
<evidence type="ECO:0000256" key="12">
    <source>
        <dbReference type="SAM" id="SignalP"/>
    </source>
</evidence>
<dbReference type="Pfam" id="PF00341">
    <property type="entry name" value="PDGF"/>
    <property type="match status" value="1"/>
</dbReference>
<dbReference type="GO" id="GO:0008083">
    <property type="term" value="F:growth factor activity"/>
    <property type="evidence" value="ECO:0007669"/>
    <property type="project" value="UniProtKB-KW"/>
</dbReference>
<evidence type="ECO:0000256" key="5">
    <source>
        <dbReference type="ARBA" id="ARBA00031888"/>
    </source>
</evidence>
<evidence type="ECO:0000256" key="3">
    <source>
        <dbReference type="ARBA" id="ARBA00023030"/>
    </source>
</evidence>
<dbReference type="GO" id="GO:0008284">
    <property type="term" value="P:positive regulation of cell population proliferation"/>
    <property type="evidence" value="ECO:0007669"/>
    <property type="project" value="TreeGrafter"/>
</dbReference>
<dbReference type="GO" id="GO:0005161">
    <property type="term" value="F:platelet-derived growth factor receptor binding"/>
    <property type="evidence" value="ECO:0007669"/>
    <property type="project" value="TreeGrafter"/>
</dbReference>
<dbReference type="AlphaFoldDB" id="A0A8C5Q8P1"/>
<evidence type="ECO:0000313" key="15">
    <source>
        <dbReference type="Proteomes" id="UP000694569"/>
    </source>
</evidence>
<dbReference type="GO" id="GO:0005615">
    <property type="term" value="C:extracellular space"/>
    <property type="evidence" value="ECO:0007669"/>
    <property type="project" value="TreeGrafter"/>
</dbReference>
<feature type="region of interest" description="Disordered" evidence="11">
    <location>
        <begin position="197"/>
        <end position="228"/>
    </location>
</feature>
<organism evidence="14 15">
    <name type="scientific">Leptobrachium leishanense</name>
    <name type="common">Leishan spiny toad</name>
    <dbReference type="NCBI Taxonomy" id="445787"/>
    <lineage>
        <taxon>Eukaryota</taxon>
        <taxon>Metazoa</taxon>
        <taxon>Chordata</taxon>
        <taxon>Craniata</taxon>
        <taxon>Vertebrata</taxon>
        <taxon>Euteleostomi</taxon>
        <taxon>Amphibia</taxon>
        <taxon>Batrachia</taxon>
        <taxon>Anura</taxon>
        <taxon>Pelobatoidea</taxon>
        <taxon>Megophryidae</taxon>
        <taxon>Leptobrachium</taxon>
    </lineage>
</organism>
<reference evidence="14" key="1">
    <citation type="submission" date="2025-08" db="UniProtKB">
        <authorList>
            <consortium name="Ensembl"/>
        </authorList>
    </citation>
    <scope>IDENTIFICATION</scope>
</reference>
<protein>
    <recommendedName>
        <fullName evidence="2">Platelet-derived growth factor subunit B</fullName>
    </recommendedName>
    <alternativeName>
        <fullName evidence="5">PDGF-2</fullName>
    </alternativeName>
    <alternativeName>
        <fullName evidence="6">Platelet-derived growth factor B chain</fullName>
    </alternativeName>
    <alternativeName>
        <fullName evidence="7">Platelet-derived growth factor beta polypeptide</fullName>
    </alternativeName>
</protein>
<dbReference type="InterPro" id="IPR006782">
    <property type="entry name" value="PDGF_N"/>
</dbReference>
<accession>A0A8C5Q8P1</accession>
<evidence type="ECO:0000313" key="14">
    <source>
        <dbReference type="Ensembl" id="ENSLLEP00000033358.1"/>
    </source>
</evidence>
<comment type="subunit">
    <text evidence="9">Antiparallel homodimer; disulfide-linked. Antiparallel heterodimer with PDGFA; disulfide-linked. The PDGFB homodimer interacts with PDGFRA and PDGFRB homodimers, and with heterodimers formed by PDGFRA and PDGFRB. The heterodimer composed of PDGFA and PDGFB interacts with PDGFRB homodimers, and with heterodimers formed by PDGFRA and PDGFRB. Interacts with XLKD1. Interacts with LRP1. Interacts with SORL1 (via the N-terminal ectodomain). Interacts with CD82; this interaction inhibits PDGFB-mediated signaling pathway.</text>
</comment>
<dbReference type="PROSITE" id="PS50278">
    <property type="entry name" value="PDGF_2"/>
    <property type="match status" value="1"/>
</dbReference>
<dbReference type="Ensembl" id="ENSLLET00000034631.1">
    <property type="protein sequence ID" value="ENSLLEP00000033358.1"/>
    <property type="gene ID" value="ENSLLEG00000021129.1"/>
</dbReference>
<proteinExistence type="inferred from homology"/>
<dbReference type="GO" id="GO:0051897">
    <property type="term" value="P:positive regulation of phosphatidylinositol 3-kinase/protein kinase B signal transduction"/>
    <property type="evidence" value="ECO:0007669"/>
    <property type="project" value="TreeGrafter"/>
</dbReference>
<keyword evidence="15" id="KW-1185">Reference proteome</keyword>
<evidence type="ECO:0000256" key="10">
    <source>
        <dbReference type="RuleBase" id="RU003818"/>
    </source>
</evidence>
<evidence type="ECO:0000256" key="8">
    <source>
        <dbReference type="ARBA" id="ARBA00046258"/>
    </source>
</evidence>
<keyword evidence="4" id="KW-0497">Mitogen</keyword>
<evidence type="ECO:0000256" key="1">
    <source>
        <dbReference type="ARBA" id="ARBA00006686"/>
    </source>
</evidence>
<name>A0A8C5Q8P1_9ANUR</name>
<sequence length="242" mass="27304">MDLGALLLLSLCCLHSVRAESEPIPVDMYEKIRRTSIKSIMDLRRILQIDSVDTEESVNYASRNETNNLPRANSSPSRVIRSLDVEMATIAECKTRTEVFEISRQLVDSTNANFIIHPACVEVQRCSGCCISQTYKCVPRRVHIRHVKVKKIIFTHSKPKVELVPVPLEDHVECSCEAILSTVARSRHIQLEAKGVSGVPQTTVPPATVSRKEEPSLRASKRKNRKFKHLPSKKEQINLLIT</sequence>
<feature type="chain" id="PRO_5034563218" description="Platelet-derived growth factor subunit B" evidence="12">
    <location>
        <begin position="20"/>
        <end position="242"/>
    </location>
</feature>
<keyword evidence="12" id="KW-0732">Signal</keyword>
<dbReference type="GO" id="GO:0070374">
    <property type="term" value="P:positive regulation of ERK1 and ERK2 cascade"/>
    <property type="evidence" value="ECO:0007669"/>
    <property type="project" value="TreeGrafter"/>
</dbReference>
<reference evidence="14" key="2">
    <citation type="submission" date="2025-09" db="UniProtKB">
        <authorList>
            <consortium name="Ensembl"/>
        </authorList>
    </citation>
    <scope>IDENTIFICATION</scope>
</reference>
<dbReference type="Proteomes" id="UP000694569">
    <property type="component" value="Unplaced"/>
</dbReference>
<dbReference type="SUPFAM" id="SSF57501">
    <property type="entry name" value="Cystine-knot cytokines"/>
    <property type="match status" value="1"/>
</dbReference>
<dbReference type="GO" id="GO:0051781">
    <property type="term" value="P:positive regulation of cell division"/>
    <property type="evidence" value="ECO:0007669"/>
    <property type="project" value="UniProtKB-KW"/>
</dbReference>
<dbReference type="GO" id="GO:0016020">
    <property type="term" value="C:membrane"/>
    <property type="evidence" value="ECO:0007669"/>
    <property type="project" value="InterPro"/>
</dbReference>
<feature type="signal peptide" evidence="12">
    <location>
        <begin position="1"/>
        <end position="19"/>
    </location>
</feature>
<feature type="compositionally biased region" description="Basic residues" evidence="11">
    <location>
        <begin position="219"/>
        <end position="228"/>
    </location>
</feature>
<dbReference type="SMART" id="SM00141">
    <property type="entry name" value="PDGF"/>
    <property type="match status" value="1"/>
</dbReference>
<evidence type="ECO:0000256" key="2">
    <source>
        <dbReference type="ARBA" id="ARBA00018117"/>
    </source>
</evidence>
<dbReference type="PANTHER" id="PTHR11633:SF2">
    <property type="entry name" value="PLATELET-DERIVED GROWTH FACTOR SUBUNIT B"/>
    <property type="match status" value="1"/>
</dbReference>
<comment type="similarity">
    <text evidence="1 10">Belongs to the PDGF/VEGF growth factor family.</text>
</comment>
<dbReference type="GO" id="GO:0048008">
    <property type="term" value="P:platelet-derived growth factor receptor signaling pathway"/>
    <property type="evidence" value="ECO:0007669"/>
    <property type="project" value="TreeGrafter"/>
</dbReference>
<comment type="function">
    <text evidence="8">Growth factor that plays an essential role in the regulation of embryonic development, cell proliferation, cell migration, survival and chemotaxis. Potent mitogen for cells of mesenchymal origin. Required for normal proliferation and recruitment of pericytes and vascular smooth muscle cells in the central nervous system, skin, lung, heart and placenta. Required for normal blood vessel development, and for normal development of kidney glomeruli. Plays an important role in wound healing. Signaling is modulated by the formation of heterodimers with PDGFA.</text>
</comment>
<evidence type="ECO:0000256" key="11">
    <source>
        <dbReference type="SAM" id="MobiDB-lite"/>
    </source>
</evidence>
<evidence type="ECO:0000256" key="7">
    <source>
        <dbReference type="ARBA" id="ARBA00032702"/>
    </source>
</evidence>
<dbReference type="Gene3D" id="2.10.90.10">
    <property type="entry name" value="Cystine-knot cytokines"/>
    <property type="match status" value="1"/>
</dbReference>
<evidence type="ECO:0000256" key="6">
    <source>
        <dbReference type="ARBA" id="ARBA00032481"/>
    </source>
</evidence>
<evidence type="ECO:0000259" key="13">
    <source>
        <dbReference type="PROSITE" id="PS50278"/>
    </source>
</evidence>
<dbReference type="PANTHER" id="PTHR11633">
    <property type="entry name" value="PLATELET-DERIVED GROWTH FACTOR"/>
    <property type="match status" value="1"/>
</dbReference>
<keyword evidence="3 10" id="KW-0339">Growth factor</keyword>
<evidence type="ECO:0000256" key="4">
    <source>
        <dbReference type="ARBA" id="ARBA00023246"/>
    </source>
</evidence>
<dbReference type="InterPro" id="IPR000072">
    <property type="entry name" value="PDGF/VEGF_dom"/>
</dbReference>
<evidence type="ECO:0000256" key="9">
    <source>
        <dbReference type="ARBA" id="ARBA00046967"/>
    </source>
</evidence>
<dbReference type="GeneTree" id="ENSGT00940000157367"/>